<dbReference type="KEGG" id="kcm:ABWK59_28470"/>
<dbReference type="Pfam" id="PF00583">
    <property type="entry name" value="Acetyltransf_1"/>
    <property type="match status" value="2"/>
</dbReference>
<dbReference type="RefSeq" id="WP_354643496.1">
    <property type="nucleotide sequence ID" value="NZ_CP159872.1"/>
</dbReference>
<keyword evidence="2 5" id="KW-0012">Acyltransferase</keyword>
<evidence type="ECO:0000256" key="3">
    <source>
        <dbReference type="SAM" id="MobiDB-lite"/>
    </source>
</evidence>
<gene>
    <name evidence="5" type="ORF">ABWK59_28470</name>
</gene>
<sequence>MTTTLRPDGAEEPTPHGGRTRRWRICVNGRPVGGLRTTALPRGDQWWGEISELEVTEGRRRGRATVGVLAAEEVLRGWNCRRADVTVPAGSAAGLRLAEALGYASRMQNMAKHLDLPPALPPGVTDRPMTAAEFDAWLAEAREHYVDELAASGLTREQARIKSDADHHHLLPQGRTTEDVVLRHLQDVAGTVVGDLWLALRQGLLPDGSPFAWVMVVKVDEAHRGRGHGRALMQVAERECLAAGVRDLGLNVFSRNAVAIRLYESLGYTVTRRTLGKDLL</sequence>
<dbReference type="AlphaFoldDB" id="A0AAU8K1K4"/>
<dbReference type="InterPro" id="IPR016181">
    <property type="entry name" value="Acyl_CoA_acyltransferase"/>
</dbReference>
<feature type="region of interest" description="Disordered" evidence="3">
    <location>
        <begin position="1"/>
        <end position="21"/>
    </location>
</feature>
<proteinExistence type="predicted"/>
<dbReference type="PANTHER" id="PTHR43072">
    <property type="entry name" value="N-ACETYLTRANSFERASE"/>
    <property type="match status" value="1"/>
</dbReference>
<evidence type="ECO:0000256" key="1">
    <source>
        <dbReference type="ARBA" id="ARBA00022679"/>
    </source>
</evidence>
<dbReference type="SUPFAM" id="SSF55729">
    <property type="entry name" value="Acyl-CoA N-acyltransferases (Nat)"/>
    <property type="match status" value="2"/>
</dbReference>
<dbReference type="EC" id="2.3.1.-" evidence="5"/>
<protein>
    <submittedName>
        <fullName evidence="5">GNAT family N-acetyltransferase</fullName>
        <ecNumber evidence="5">2.3.1.-</ecNumber>
    </submittedName>
</protein>
<dbReference type="PROSITE" id="PS51186">
    <property type="entry name" value="GNAT"/>
    <property type="match status" value="1"/>
</dbReference>
<dbReference type="EMBL" id="CP159872">
    <property type="protein sequence ID" value="XCM82564.1"/>
    <property type="molecule type" value="Genomic_DNA"/>
</dbReference>
<name>A0AAU8K1K4_9ACTN</name>
<organism evidence="5">
    <name type="scientific">Kitasatospora camelliae</name>
    <dbReference type="NCBI Taxonomy" id="3156397"/>
    <lineage>
        <taxon>Bacteria</taxon>
        <taxon>Bacillati</taxon>
        <taxon>Actinomycetota</taxon>
        <taxon>Actinomycetes</taxon>
        <taxon>Kitasatosporales</taxon>
        <taxon>Streptomycetaceae</taxon>
        <taxon>Kitasatospora</taxon>
    </lineage>
</organism>
<dbReference type="CDD" id="cd04301">
    <property type="entry name" value="NAT_SF"/>
    <property type="match status" value="1"/>
</dbReference>
<dbReference type="Gene3D" id="3.40.630.30">
    <property type="match status" value="2"/>
</dbReference>
<evidence type="ECO:0000256" key="2">
    <source>
        <dbReference type="ARBA" id="ARBA00023315"/>
    </source>
</evidence>
<evidence type="ECO:0000313" key="5">
    <source>
        <dbReference type="EMBL" id="XCM82564.1"/>
    </source>
</evidence>
<dbReference type="InterPro" id="IPR000182">
    <property type="entry name" value="GNAT_dom"/>
</dbReference>
<reference evidence="5" key="1">
    <citation type="submission" date="2024-06" db="EMBL/GenBank/DDBJ databases">
        <title>The genome sequences of Kitasatospora sp. strain HUAS MG31.</title>
        <authorList>
            <person name="Mo P."/>
        </authorList>
    </citation>
    <scope>NUCLEOTIDE SEQUENCE</scope>
    <source>
        <strain evidence="5">HUAS MG31</strain>
    </source>
</reference>
<accession>A0AAU8K1K4</accession>
<feature type="domain" description="N-acetyltransferase" evidence="4">
    <location>
        <begin position="124"/>
        <end position="280"/>
    </location>
</feature>
<dbReference type="PANTHER" id="PTHR43072:SF51">
    <property type="entry name" value="ABC SUPERFAMILY TRANSPORT PROTEIN"/>
    <property type="match status" value="1"/>
</dbReference>
<keyword evidence="1 5" id="KW-0808">Transferase</keyword>
<dbReference type="GO" id="GO:0016747">
    <property type="term" value="F:acyltransferase activity, transferring groups other than amino-acyl groups"/>
    <property type="evidence" value="ECO:0007669"/>
    <property type="project" value="InterPro"/>
</dbReference>
<evidence type="ECO:0000259" key="4">
    <source>
        <dbReference type="PROSITE" id="PS51186"/>
    </source>
</evidence>